<dbReference type="InterPro" id="IPR013785">
    <property type="entry name" value="Aldolase_TIM"/>
</dbReference>
<dbReference type="Gene3D" id="3.20.20.70">
    <property type="entry name" value="Aldolase class I"/>
    <property type="match status" value="1"/>
</dbReference>
<dbReference type="CDD" id="cd04728">
    <property type="entry name" value="ThiG"/>
    <property type="match status" value="1"/>
</dbReference>
<dbReference type="GO" id="GO:1990107">
    <property type="term" value="F:thiazole synthase activity"/>
    <property type="evidence" value="ECO:0007669"/>
    <property type="project" value="UniProtKB-EC"/>
</dbReference>
<dbReference type="Pfam" id="PF05690">
    <property type="entry name" value="ThiG"/>
    <property type="match status" value="1"/>
</dbReference>
<accession>A0A858PXB2</accession>
<evidence type="ECO:0000313" key="10">
    <source>
        <dbReference type="Proteomes" id="UP000500930"/>
    </source>
</evidence>
<evidence type="ECO:0000256" key="5">
    <source>
        <dbReference type="ARBA" id="ARBA00022977"/>
    </source>
</evidence>
<dbReference type="PANTHER" id="PTHR34266">
    <property type="entry name" value="THIAZOLE SYNTHASE"/>
    <property type="match status" value="1"/>
</dbReference>
<sequence length="265" mass="28603">MFGRFSVWSVYGVSLNSRLFLGSAQFPSPAIFQKSVNSSGTEVITVSLSRQMPGSAGGQDFWDIVKQSGCRVLPNTAGCCTVKDAVLMAQMAREIFNTSWIKLEVIGDDYTLQPDVIALCEAAKELISQGFDVFPYCTDDLICCKRLIDCGCRVIMPGIAPIGSGMGVLNEHSLRLLRDRNKDVTIIVDAGIGRPSDAAKVMEMGIDGVLINSAVARALDPSGMALAFKYAVDSGHIGYNAGIINKRDLAVASTNLVDTPFWHRQ</sequence>
<feature type="domain" description="Thiazole synthase ThiG" evidence="8">
    <location>
        <begin position="10"/>
        <end position="254"/>
    </location>
</feature>
<dbReference type="UniPathway" id="UPA00060"/>
<dbReference type="EC" id="2.8.1.10" evidence="3"/>
<dbReference type="InterPro" id="IPR008867">
    <property type="entry name" value="ThiG"/>
</dbReference>
<organism evidence="9 10">
    <name type="scientific">Anaplasma platys</name>
    <dbReference type="NCBI Taxonomy" id="949"/>
    <lineage>
        <taxon>Bacteria</taxon>
        <taxon>Pseudomonadati</taxon>
        <taxon>Pseudomonadota</taxon>
        <taxon>Alphaproteobacteria</taxon>
        <taxon>Rickettsiales</taxon>
        <taxon>Anaplasmataceae</taxon>
        <taxon>Anaplasma</taxon>
    </lineage>
</organism>
<dbReference type="AlphaFoldDB" id="A0A858PXB2"/>
<dbReference type="Proteomes" id="UP000500930">
    <property type="component" value="Chromosome"/>
</dbReference>
<comment type="function">
    <text evidence="1">Catalyzes the rearrangement of 1-deoxy-D-xylulose 5-phosphate (DXP) to produce the thiazole phosphate moiety of thiamine. Sulfur is provided by the thiocarboxylate moiety of the carrier protein ThiS. In vitro, sulfur can be provided by H(2)S.</text>
</comment>
<dbReference type="PANTHER" id="PTHR34266:SF2">
    <property type="entry name" value="THIAZOLE SYNTHASE"/>
    <property type="match status" value="1"/>
</dbReference>
<gene>
    <name evidence="9" type="primary">thiG</name>
    <name evidence="9" type="ORF">ANPL_00490</name>
</gene>
<dbReference type="KEGG" id="aplt:ANPL_00490"/>
<evidence type="ECO:0000256" key="1">
    <source>
        <dbReference type="ARBA" id="ARBA00002834"/>
    </source>
</evidence>
<keyword evidence="6" id="KW-0704">Schiff base</keyword>
<evidence type="ECO:0000256" key="7">
    <source>
        <dbReference type="ARBA" id="ARBA00049897"/>
    </source>
</evidence>
<keyword evidence="5" id="KW-0784">Thiamine biosynthesis</keyword>
<comment type="catalytic activity">
    <reaction evidence="7">
        <text>[ThiS sulfur-carrier protein]-C-terminal-Gly-aminoethanethioate + 2-iminoacetate + 1-deoxy-D-xylulose 5-phosphate = [ThiS sulfur-carrier protein]-C-terminal Gly-Gly + 2-[(2R,5Z)-2-carboxy-4-methylthiazol-5(2H)-ylidene]ethyl phosphate + 2 H2O + H(+)</text>
        <dbReference type="Rhea" id="RHEA:26297"/>
        <dbReference type="Rhea" id="RHEA-COMP:12909"/>
        <dbReference type="Rhea" id="RHEA-COMP:19908"/>
        <dbReference type="ChEBI" id="CHEBI:15377"/>
        <dbReference type="ChEBI" id="CHEBI:15378"/>
        <dbReference type="ChEBI" id="CHEBI:57792"/>
        <dbReference type="ChEBI" id="CHEBI:62899"/>
        <dbReference type="ChEBI" id="CHEBI:77846"/>
        <dbReference type="ChEBI" id="CHEBI:90778"/>
        <dbReference type="ChEBI" id="CHEBI:232372"/>
        <dbReference type="EC" id="2.8.1.10"/>
    </reaction>
</comment>
<dbReference type="SUPFAM" id="SSF110399">
    <property type="entry name" value="ThiG-like"/>
    <property type="match status" value="1"/>
</dbReference>
<protein>
    <recommendedName>
        <fullName evidence="3">thiazole synthase</fullName>
        <ecNumber evidence="3">2.8.1.10</ecNumber>
    </recommendedName>
</protein>
<evidence type="ECO:0000256" key="4">
    <source>
        <dbReference type="ARBA" id="ARBA00022679"/>
    </source>
</evidence>
<name>A0A858PXB2_9RICK</name>
<comment type="pathway">
    <text evidence="2">Cofactor biosynthesis; thiamine diphosphate biosynthesis.</text>
</comment>
<evidence type="ECO:0000259" key="8">
    <source>
        <dbReference type="Pfam" id="PF05690"/>
    </source>
</evidence>
<keyword evidence="4" id="KW-0808">Transferase</keyword>
<dbReference type="InterPro" id="IPR033983">
    <property type="entry name" value="Thiazole_synthase_ThiG"/>
</dbReference>
<evidence type="ECO:0000256" key="2">
    <source>
        <dbReference type="ARBA" id="ARBA00004948"/>
    </source>
</evidence>
<dbReference type="EMBL" id="CP046391">
    <property type="protein sequence ID" value="QJC27219.1"/>
    <property type="molecule type" value="Genomic_DNA"/>
</dbReference>
<evidence type="ECO:0000313" key="9">
    <source>
        <dbReference type="EMBL" id="QJC27219.1"/>
    </source>
</evidence>
<evidence type="ECO:0000256" key="3">
    <source>
        <dbReference type="ARBA" id="ARBA00011960"/>
    </source>
</evidence>
<reference evidence="9 10" key="1">
    <citation type="journal article" date="2020" name="Pathogens">
        <title>First Whole Genome Sequence of Anaplasma platys, an Obligate Intracellular Rickettsial Pathogen of Dogs.</title>
        <authorList>
            <person name="Llanes A."/>
            <person name="Rajeev S."/>
        </authorList>
    </citation>
    <scope>NUCLEOTIDE SEQUENCE [LARGE SCALE GENOMIC DNA]</scope>
    <source>
        <strain evidence="9 10">S3</strain>
    </source>
</reference>
<proteinExistence type="predicted"/>
<keyword evidence="10" id="KW-1185">Reference proteome</keyword>
<dbReference type="GO" id="GO:0009229">
    <property type="term" value="P:thiamine diphosphate biosynthetic process"/>
    <property type="evidence" value="ECO:0007669"/>
    <property type="project" value="UniProtKB-UniPathway"/>
</dbReference>
<evidence type="ECO:0000256" key="6">
    <source>
        <dbReference type="ARBA" id="ARBA00023270"/>
    </source>
</evidence>